<evidence type="ECO:0000313" key="2">
    <source>
        <dbReference type="Proteomes" id="UP000030653"/>
    </source>
</evidence>
<dbReference type="AlphaFoldDB" id="M5G393"/>
<dbReference type="Proteomes" id="UP000030653">
    <property type="component" value="Unassembled WGS sequence"/>
</dbReference>
<accession>M5G393</accession>
<evidence type="ECO:0000313" key="1">
    <source>
        <dbReference type="EMBL" id="EJU03164.1"/>
    </source>
</evidence>
<proteinExistence type="predicted"/>
<name>M5G393_DACPD</name>
<organism evidence="1 2">
    <name type="scientific">Dacryopinax primogenitus (strain DJM 731)</name>
    <name type="common">Brown rot fungus</name>
    <dbReference type="NCBI Taxonomy" id="1858805"/>
    <lineage>
        <taxon>Eukaryota</taxon>
        <taxon>Fungi</taxon>
        <taxon>Dikarya</taxon>
        <taxon>Basidiomycota</taxon>
        <taxon>Agaricomycotina</taxon>
        <taxon>Dacrymycetes</taxon>
        <taxon>Dacrymycetales</taxon>
        <taxon>Dacrymycetaceae</taxon>
        <taxon>Dacryopinax</taxon>
    </lineage>
</organism>
<sequence>MATRGSAPSFRPWDTLPNEVLLEIFRLIPTSYSISARLLQKIVTVWGATLKRLDLLTTLQIHPDDLALFLTRLSALEACVLTGVGQPFRSEGEKMSMADLVVQSDRDCAVTMPRLRALALLHYPMGDDDEFDEECGWYDQYVDGNQLDAENMSIDNARLQYLPAAHLNGWVILCLRELSITLPVAAYPTAEIAETSLEKLLLPQAPPSE</sequence>
<dbReference type="HOGENOM" id="CLU_1315375_0_0_1"/>
<dbReference type="EMBL" id="JH795860">
    <property type="protein sequence ID" value="EJU03164.1"/>
    <property type="molecule type" value="Genomic_DNA"/>
</dbReference>
<protein>
    <submittedName>
        <fullName evidence="1">Uncharacterized protein</fullName>
    </submittedName>
</protein>
<dbReference type="GeneID" id="63683308"/>
<reference evidence="1 2" key="1">
    <citation type="journal article" date="2012" name="Science">
        <title>The Paleozoic origin of enzymatic lignin decomposition reconstructed from 31 fungal genomes.</title>
        <authorList>
            <person name="Floudas D."/>
            <person name="Binder M."/>
            <person name="Riley R."/>
            <person name="Barry K."/>
            <person name="Blanchette R.A."/>
            <person name="Henrissat B."/>
            <person name="Martinez A.T."/>
            <person name="Otillar R."/>
            <person name="Spatafora J.W."/>
            <person name="Yadav J.S."/>
            <person name="Aerts A."/>
            <person name="Benoit I."/>
            <person name="Boyd A."/>
            <person name="Carlson A."/>
            <person name="Copeland A."/>
            <person name="Coutinho P.M."/>
            <person name="de Vries R.P."/>
            <person name="Ferreira P."/>
            <person name="Findley K."/>
            <person name="Foster B."/>
            <person name="Gaskell J."/>
            <person name="Glotzer D."/>
            <person name="Gorecki P."/>
            <person name="Heitman J."/>
            <person name="Hesse C."/>
            <person name="Hori C."/>
            <person name="Igarashi K."/>
            <person name="Jurgens J.A."/>
            <person name="Kallen N."/>
            <person name="Kersten P."/>
            <person name="Kohler A."/>
            <person name="Kuees U."/>
            <person name="Kumar T.K.A."/>
            <person name="Kuo A."/>
            <person name="LaButti K."/>
            <person name="Larrondo L.F."/>
            <person name="Lindquist E."/>
            <person name="Ling A."/>
            <person name="Lombard V."/>
            <person name="Lucas S."/>
            <person name="Lundell T."/>
            <person name="Martin R."/>
            <person name="McLaughlin D.J."/>
            <person name="Morgenstern I."/>
            <person name="Morin E."/>
            <person name="Murat C."/>
            <person name="Nagy L.G."/>
            <person name="Nolan M."/>
            <person name="Ohm R.A."/>
            <person name="Patyshakuliyeva A."/>
            <person name="Rokas A."/>
            <person name="Ruiz-Duenas F.J."/>
            <person name="Sabat G."/>
            <person name="Salamov A."/>
            <person name="Samejima M."/>
            <person name="Schmutz J."/>
            <person name="Slot J.C."/>
            <person name="St John F."/>
            <person name="Stenlid J."/>
            <person name="Sun H."/>
            <person name="Sun S."/>
            <person name="Syed K."/>
            <person name="Tsang A."/>
            <person name="Wiebenga A."/>
            <person name="Young D."/>
            <person name="Pisabarro A."/>
            <person name="Eastwood D.C."/>
            <person name="Martin F."/>
            <person name="Cullen D."/>
            <person name="Grigoriev I.V."/>
            <person name="Hibbett D.S."/>
        </authorList>
    </citation>
    <scope>NUCLEOTIDE SEQUENCE [LARGE SCALE GENOMIC DNA]</scope>
    <source>
        <strain evidence="1 2">DJM-731 SS1</strain>
    </source>
</reference>
<gene>
    <name evidence="1" type="ORF">DACRYDRAFT_106335</name>
</gene>
<dbReference type="RefSeq" id="XP_040630058.1">
    <property type="nucleotide sequence ID" value="XM_040768246.1"/>
</dbReference>
<keyword evidence="2" id="KW-1185">Reference proteome</keyword>